<dbReference type="Proteomes" id="UP000598297">
    <property type="component" value="Unassembled WGS sequence"/>
</dbReference>
<keyword evidence="2" id="KW-1185">Reference proteome</keyword>
<reference evidence="1" key="1">
    <citation type="submission" date="2020-01" db="EMBL/GenBank/DDBJ databases">
        <title>Whole-genome analyses of novel actinobacteria.</title>
        <authorList>
            <person name="Sahin N."/>
        </authorList>
    </citation>
    <scope>NUCLEOTIDE SEQUENCE</scope>
    <source>
        <strain evidence="1">YC537</strain>
    </source>
</reference>
<evidence type="ECO:0000313" key="1">
    <source>
        <dbReference type="EMBL" id="NBE55282.1"/>
    </source>
</evidence>
<dbReference type="RefSeq" id="WP_161702885.1">
    <property type="nucleotide sequence ID" value="NZ_JAAAHS010000302.1"/>
</dbReference>
<name>A0A964XPZ1_9ACTN</name>
<proteinExistence type="predicted"/>
<dbReference type="AlphaFoldDB" id="A0A964XPZ1"/>
<dbReference type="OrthoDB" id="4547174at2"/>
<sequence length="117" mass="13152">MPNDHRLRRLVTGPATYRWKVHHRHSRTDPCAEVLSVYAEGCRVPLRLVFRAGEGRYVADGWWYSGCVTTGDGRLLNLREPGTVRRLTDTARARGLLPGTGETDGWPLFDAQFGDEG</sequence>
<protein>
    <submittedName>
        <fullName evidence="1">Uncharacterized protein</fullName>
    </submittedName>
</protein>
<comment type="caution">
    <text evidence="1">The sequence shown here is derived from an EMBL/GenBank/DDBJ whole genome shotgun (WGS) entry which is preliminary data.</text>
</comment>
<dbReference type="EMBL" id="JAAAHS010000302">
    <property type="protein sequence ID" value="NBE55282.1"/>
    <property type="molecule type" value="Genomic_DNA"/>
</dbReference>
<accession>A0A964XPZ1</accession>
<organism evidence="1 2">
    <name type="scientific">Streptomyces boluensis</name>
    <dbReference type="NCBI Taxonomy" id="1775135"/>
    <lineage>
        <taxon>Bacteria</taxon>
        <taxon>Bacillati</taxon>
        <taxon>Actinomycetota</taxon>
        <taxon>Actinomycetes</taxon>
        <taxon>Kitasatosporales</taxon>
        <taxon>Streptomycetaceae</taxon>
        <taxon>Streptomyces</taxon>
    </lineage>
</organism>
<evidence type="ECO:0000313" key="2">
    <source>
        <dbReference type="Proteomes" id="UP000598297"/>
    </source>
</evidence>
<gene>
    <name evidence="1" type="ORF">GUY60_28420</name>
</gene>